<dbReference type="PANTHER" id="PTHR37089:SF1">
    <property type="entry name" value="MEMBRANE PROTEIN"/>
    <property type="match status" value="1"/>
</dbReference>
<evidence type="ECO:0000259" key="2">
    <source>
        <dbReference type="Pfam" id="PF05229"/>
    </source>
</evidence>
<dbReference type="AlphaFoldDB" id="N9PRM9"/>
<feature type="domain" description="Spore coat protein U/FanG" evidence="2">
    <location>
        <begin position="203"/>
        <end position="335"/>
    </location>
</feature>
<dbReference type="InterPro" id="IPR053167">
    <property type="entry name" value="Spore_coat_component"/>
</dbReference>
<evidence type="ECO:0000313" key="4">
    <source>
        <dbReference type="Proteomes" id="UP000013009"/>
    </source>
</evidence>
<proteinExistence type="predicted"/>
<comment type="caution">
    <text evidence="3">The sequence shown here is derived from an EMBL/GenBank/DDBJ whole genome shotgun (WGS) entry which is preliminary data.</text>
</comment>
<evidence type="ECO:0000313" key="3">
    <source>
        <dbReference type="EMBL" id="ENX36224.1"/>
    </source>
</evidence>
<dbReference type="HOGENOM" id="CLU_070506_0_0_6"/>
<reference evidence="3 4" key="1">
    <citation type="submission" date="2013-02" db="EMBL/GenBank/DDBJ databases">
        <title>The Genome Sequence of Acinetobacter sp. NIPH 1859.</title>
        <authorList>
            <consortium name="The Broad Institute Genome Sequencing Platform"/>
            <consortium name="The Broad Institute Genome Sequencing Center for Infectious Disease"/>
            <person name="Cerqueira G."/>
            <person name="Feldgarden M."/>
            <person name="Courvalin P."/>
            <person name="Perichon B."/>
            <person name="Grillot-Courvalin C."/>
            <person name="Clermont D."/>
            <person name="Rocha E."/>
            <person name="Yoon E.-J."/>
            <person name="Nemec A."/>
            <person name="Walker B."/>
            <person name="Young S.K."/>
            <person name="Zeng Q."/>
            <person name="Gargeya S."/>
            <person name="Fitzgerald M."/>
            <person name="Haas B."/>
            <person name="Abouelleil A."/>
            <person name="Alvarado L."/>
            <person name="Arachchi H.M."/>
            <person name="Berlin A.M."/>
            <person name="Chapman S.B."/>
            <person name="Dewar J."/>
            <person name="Goldberg J."/>
            <person name="Griggs A."/>
            <person name="Gujja S."/>
            <person name="Hansen M."/>
            <person name="Howarth C."/>
            <person name="Imamovic A."/>
            <person name="Larimer J."/>
            <person name="McCowan C."/>
            <person name="Murphy C."/>
            <person name="Neiman D."/>
            <person name="Pearson M."/>
            <person name="Priest M."/>
            <person name="Roberts A."/>
            <person name="Saif S."/>
            <person name="Shea T."/>
            <person name="Sisk P."/>
            <person name="Sykes S."/>
            <person name="Wortman J."/>
            <person name="Nusbaum C."/>
            <person name="Birren B."/>
        </authorList>
    </citation>
    <scope>NUCLEOTIDE SEQUENCE [LARGE SCALE GENOMIC DNA]</scope>
    <source>
        <strain evidence="3 4">NIPH 1859</strain>
    </source>
</reference>
<keyword evidence="1" id="KW-0732">Signal</keyword>
<dbReference type="Proteomes" id="UP000013009">
    <property type="component" value="Unassembled WGS sequence"/>
</dbReference>
<feature type="signal peptide" evidence="1">
    <location>
        <begin position="1"/>
        <end position="27"/>
    </location>
</feature>
<dbReference type="InterPro" id="IPR007893">
    <property type="entry name" value="Spore_coat_U/FanG"/>
</dbReference>
<name>N9PRM9_9GAMM</name>
<dbReference type="PATRIC" id="fig|1217695.3.peg.373"/>
<keyword evidence="4" id="KW-1185">Reference proteome</keyword>
<gene>
    <name evidence="3" type="ORF">F889_00383</name>
</gene>
<dbReference type="OrthoDB" id="8901110at2"/>
<evidence type="ECO:0000256" key="1">
    <source>
        <dbReference type="SAM" id="SignalP"/>
    </source>
</evidence>
<organism evidence="3 4">
    <name type="scientific">Acinetobacter colistiniresistens</name>
    <dbReference type="NCBI Taxonomy" id="280145"/>
    <lineage>
        <taxon>Bacteria</taxon>
        <taxon>Pseudomonadati</taxon>
        <taxon>Pseudomonadota</taxon>
        <taxon>Gammaproteobacteria</taxon>
        <taxon>Moraxellales</taxon>
        <taxon>Moraxellaceae</taxon>
        <taxon>Acinetobacter</taxon>
    </lineage>
</organism>
<accession>N9PRM9</accession>
<feature type="domain" description="Spore coat protein U/FanG" evidence="2">
    <location>
        <begin position="25"/>
        <end position="148"/>
    </location>
</feature>
<dbReference type="EMBL" id="APRZ01000006">
    <property type="protein sequence ID" value="ENX36224.1"/>
    <property type="molecule type" value="Genomic_DNA"/>
</dbReference>
<feature type="chain" id="PRO_5004148991" description="Spore coat protein U/FanG domain-containing protein" evidence="1">
    <location>
        <begin position="28"/>
        <end position="339"/>
    </location>
</feature>
<dbReference type="SMART" id="SM00972">
    <property type="entry name" value="SCPU"/>
    <property type="match status" value="2"/>
</dbReference>
<protein>
    <recommendedName>
        <fullName evidence="2">Spore coat protein U/FanG domain-containing protein</fullName>
    </recommendedName>
</protein>
<dbReference type="PANTHER" id="PTHR37089">
    <property type="entry name" value="PROTEIN U-RELATED"/>
    <property type="match status" value="1"/>
</dbReference>
<dbReference type="RefSeq" id="WP_005269709.1">
    <property type="nucleotide sequence ID" value="NZ_KB850193.1"/>
</dbReference>
<dbReference type="Pfam" id="PF05229">
    <property type="entry name" value="SCPU"/>
    <property type="match status" value="2"/>
</dbReference>
<sequence>MKLILSSRINKNLFALGLALFGNDVYADCIVNNTASTTISIPSIALYESGEASTQFKSGLSCSGFSLGLVNTTYLKYKIDQMSNVFRNAATGETLSVQLYDTDNHVISQGQERDMSSLSVLNFFSGPDGSLPFYYNIPAGQNVSPGTYLAETPLKVKWYYSVPRIAAIGLGLYFESPGFKRGGIFERFDWGRGSDSSQTLIVKILPDCRILTQDVNFGTAAFAGQFEPVSTSMGIRCSINTPYSVSLNNGLYPQNGKQRTMKSQSGNDYLKYEIYKNTSTERWGSGSEAWSSLNATVNPGLHDGKTQQRYLFTTRILDSNSDFMPAGNYQDAITVEVSF</sequence>